<evidence type="ECO:0000313" key="3">
    <source>
        <dbReference type="Proteomes" id="UP001187531"/>
    </source>
</evidence>
<evidence type="ECO:0008006" key="4">
    <source>
        <dbReference type="Google" id="ProtNLM"/>
    </source>
</evidence>
<dbReference type="EMBL" id="JAVRJZ010000016">
    <property type="protein sequence ID" value="KAK2710397.1"/>
    <property type="molecule type" value="Genomic_DNA"/>
</dbReference>
<sequence>MDGLKDEVKDILSKRGYSITDEELAMFIEDMEVLLKQKCEGKHSETNGSPKSKENASDVSNEEEHTTNGHKDVKWTRKVYRKVGDIPYVSNEPSVMELVNKENDAILKERPNSSEGARPSSRSSDLLFKSVILPPRPSSSRGMISSTDLRCDPVRLYHWYEKLWKCQPTVGCNDHRELRWAVRHYMNLNRDVYFR</sequence>
<proteinExistence type="predicted"/>
<feature type="region of interest" description="Disordered" evidence="1">
    <location>
        <begin position="39"/>
        <end position="70"/>
    </location>
</feature>
<evidence type="ECO:0000313" key="2">
    <source>
        <dbReference type="EMBL" id="KAK2710397.1"/>
    </source>
</evidence>
<comment type="caution">
    <text evidence="2">The sequence shown here is derived from an EMBL/GenBank/DDBJ whole genome shotgun (WGS) entry which is preliminary data.</text>
</comment>
<reference evidence="2" key="1">
    <citation type="submission" date="2023-07" db="EMBL/GenBank/DDBJ databases">
        <title>Chromosome-level genome assembly of Artemia franciscana.</title>
        <authorList>
            <person name="Jo E."/>
        </authorList>
    </citation>
    <scope>NUCLEOTIDE SEQUENCE</scope>
    <source>
        <tissue evidence="2">Whole body</tissue>
    </source>
</reference>
<dbReference type="AlphaFoldDB" id="A0AA88KZA8"/>
<protein>
    <recommendedName>
        <fullName evidence="4">Centriolar and ciliogenesis-associated protein HYLS1 C-terminal domain-containing protein</fullName>
    </recommendedName>
</protein>
<accession>A0AA88KZA8</accession>
<evidence type="ECO:0000256" key="1">
    <source>
        <dbReference type="SAM" id="MobiDB-lite"/>
    </source>
</evidence>
<dbReference type="Proteomes" id="UP001187531">
    <property type="component" value="Unassembled WGS sequence"/>
</dbReference>
<name>A0AA88KZA8_ARTSF</name>
<gene>
    <name evidence="2" type="ORF">QYM36_011795</name>
</gene>
<organism evidence="2 3">
    <name type="scientific">Artemia franciscana</name>
    <name type="common">Brine shrimp</name>
    <name type="synonym">Artemia sanfranciscana</name>
    <dbReference type="NCBI Taxonomy" id="6661"/>
    <lineage>
        <taxon>Eukaryota</taxon>
        <taxon>Metazoa</taxon>
        <taxon>Ecdysozoa</taxon>
        <taxon>Arthropoda</taxon>
        <taxon>Crustacea</taxon>
        <taxon>Branchiopoda</taxon>
        <taxon>Anostraca</taxon>
        <taxon>Artemiidae</taxon>
        <taxon>Artemia</taxon>
    </lineage>
</organism>
<keyword evidence="3" id="KW-1185">Reference proteome</keyword>